<comment type="caution">
    <text evidence="1">The sequence shown here is derived from an EMBL/GenBank/DDBJ whole genome shotgun (WGS) entry which is preliminary data.</text>
</comment>
<evidence type="ECO:0000313" key="1">
    <source>
        <dbReference type="EMBL" id="PSC04744.1"/>
    </source>
</evidence>
<sequence>MGRWMAGVDGCRAGWIVAAQGPGQAPQIAVHADFGDVVAALPPDSVLAVDMPIGLPERIGPGGRGPEALLRPLLGERQSSVFSVPSRAAVSAPDYSVACAAALATSEPPRKVSKQCFFLFPKILEIDALLRADPALSGRIFESHPEGAFMRLNGGALSEPKKVKSQPHGPGLDQRRALLERAGLQPDLVWGTPPRGAGPDDLLDACACLVTAMRIARGEATSLPNPPGRDAFGIPVAIWI</sequence>
<proteinExistence type="predicted"/>
<name>A0A2T1HSY9_9HYPH</name>
<keyword evidence="2" id="KW-1185">Reference proteome</keyword>
<protein>
    <submittedName>
        <fullName evidence="1">DUF429 domain-containing protein</fullName>
    </submittedName>
</protein>
<gene>
    <name evidence="1" type="ORF">SLNSH_11635</name>
</gene>
<dbReference type="AlphaFoldDB" id="A0A2T1HSY9"/>
<dbReference type="Proteomes" id="UP000239772">
    <property type="component" value="Unassembled WGS sequence"/>
</dbReference>
<organism evidence="1 2">
    <name type="scientific">Alsobacter soli</name>
    <dbReference type="NCBI Taxonomy" id="2109933"/>
    <lineage>
        <taxon>Bacteria</taxon>
        <taxon>Pseudomonadati</taxon>
        <taxon>Pseudomonadota</taxon>
        <taxon>Alphaproteobacteria</taxon>
        <taxon>Hyphomicrobiales</taxon>
        <taxon>Alsobacteraceae</taxon>
        <taxon>Alsobacter</taxon>
    </lineage>
</organism>
<evidence type="ECO:0000313" key="2">
    <source>
        <dbReference type="Proteomes" id="UP000239772"/>
    </source>
</evidence>
<dbReference type="EMBL" id="PVZS01000011">
    <property type="protein sequence ID" value="PSC04744.1"/>
    <property type="molecule type" value="Genomic_DNA"/>
</dbReference>
<dbReference type="InterPro" id="IPR007362">
    <property type="entry name" value="DUF429"/>
</dbReference>
<dbReference type="OrthoDB" id="9811476at2"/>
<accession>A0A2T1HSY9</accession>
<dbReference type="Pfam" id="PF04250">
    <property type="entry name" value="DUF429"/>
    <property type="match status" value="1"/>
</dbReference>
<reference evidence="2" key="1">
    <citation type="submission" date="2018-03" db="EMBL/GenBank/DDBJ databases">
        <authorList>
            <person name="Sun L."/>
            <person name="Liu H."/>
            <person name="Chen W."/>
            <person name="Huang K."/>
            <person name="Liu W."/>
            <person name="Gao X."/>
        </authorList>
    </citation>
    <scope>NUCLEOTIDE SEQUENCE [LARGE SCALE GENOMIC DNA]</scope>
    <source>
        <strain evidence="2">SH9</strain>
    </source>
</reference>